<dbReference type="InterPro" id="IPR029068">
    <property type="entry name" value="Glyas_Bleomycin-R_OHBP_Dase"/>
</dbReference>
<dbReference type="AlphaFoldDB" id="A0A1Y3CEF8"/>
<dbReference type="OrthoDB" id="6624781at2"/>
<reference evidence="1 2" key="1">
    <citation type="submission" date="2017-04" db="EMBL/GenBank/DDBJ databases">
        <title>High diversity of culturable Acinetobacter species in natural soil and water ecosystems.</title>
        <authorList>
            <person name="Nemec A."/>
            <person name="Radolfova-Krizova L."/>
        </authorList>
    </citation>
    <scope>NUCLEOTIDE SEQUENCE [LARGE SCALE GENOMIC DNA]</scope>
    <source>
        <strain evidence="1 2">ANC 4999</strain>
    </source>
</reference>
<proteinExistence type="predicted"/>
<evidence type="ECO:0008006" key="3">
    <source>
        <dbReference type="Google" id="ProtNLM"/>
    </source>
</evidence>
<evidence type="ECO:0000313" key="1">
    <source>
        <dbReference type="EMBL" id="OTG65467.1"/>
    </source>
</evidence>
<gene>
    <name evidence="1" type="ORF">B9T28_08365</name>
</gene>
<evidence type="ECO:0000313" key="2">
    <source>
        <dbReference type="Proteomes" id="UP000242765"/>
    </source>
</evidence>
<name>A0A1Y3CEF8_9GAMM</name>
<dbReference type="Gene3D" id="3.10.180.10">
    <property type="entry name" value="2,3-Dihydroxybiphenyl 1,2-Dioxygenase, domain 1"/>
    <property type="match status" value="1"/>
</dbReference>
<comment type="caution">
    <text evidence="1">The sequence shown here is derived from an EMBL/GenBank/DDBJ whole genome shotgun (WGS) entry which is preliminary data.</text>
</comment>
<keyword evidence="2" id="KW-1185">Reference proteome</keyword>
<accession>A0A1Y3CEF8</accession>
<sequence length="120" mass="14043">MQDYISANLPAIDFDQTRQFYAFLGFQCSDQSQEWMIMQRGSLQLEFFHHPQLDSKDSWFSACIRTQDLALLFNQWCGLDWAQYPNAKITNIEHLNEIDLFCVIDLNGSLLRCIQLKQSA</sequence>
<dbReference type="RefSeq" id="WP_086203530.1">
    <property type="nucleotide sequence ID" value="NZ_NEGB01000004.1"/>
</dbReference>
<dbReference type="EMBL" id="NEGB01000004">
    <property type="protein sequence ID" value="OTG65467.1"/>
    <property type="molecule type" value="Genomic_DNA"/>
</dbReference>
<protein>
    <recommendedName>
        <fullName evidence="3">Bleomycin resistance protein</fullName>
    </recommendedName>
</protein>
<organism evidence="1 2">
    <name type="scientific">Acinetobacter silvestris</name>
    <dbReference type="NCBI Taxonomy" id="1977882"/>
    <lineage>
        <taxon>Bacteria</taxon>
        <taxon>Pseudomonadati</taxon>
        <taxon>Pseudomonadota</taxon>
        <taxon>Gammaproteobacteria</taxon>
        <taxon>Moraxellales</taxon>
        <taxon>Moraxellaceae</taxon>
        <taxon>Acinetobacter</taxon>
    </lineage>
</organism>
<dbReference type="Proteomes" id="UP000242765">
    <property type="component" value="Unassembled WGS sequence"/>
</dbReference>
<dbReference type="SUPFAM" id="SSF54593">
    <property type="entry name" value="Glyoxalase/Bleomycin resistance protein/Dihydroxybiphenyl dioxygenase"/>
    <property type="match status" value="1"/>
</dbReference>
<dbReference type="STRING" id="1977882.B9T28_08365"/>